<feature type="compositionally biased region" description="Polar residues" evidence="1">
    <location>
        <begin position="234"/>
        <end position="243"/>
    </location>
</feature>
<dbReference type="AlphaFoldDB" id="A0A6A1VEM9"/>
<feature type="compositionally biased region" description="Basic and acidic residues" evidence="1">
    <location>
        <begin position="193"/>
        <end position="203"/>
    </location>
</feature>
<dbReference type="EMBL" id="RXIC02000025">
    <property type="protein sequence ID" value="KAB1208088.1"/>
    <property type="molecule type" value="Genomic_DNA"/>
</dbReference>
<name>A0A6A1VEM9_9ROSI</name>
<dbReference type="EMBL" id="RXIC02000024">
    <property type="protein sequence ID" value="KAB1211322.1"/>
    <property type="molecule type" value="Genomic_DNA"/>
</dbReference>
<organism evidence="3 4">
    <name type="scientific">Morella rubra</name>
    <name type="common">Chinese bayberry</name>
    <dbReference type="NCBI Taxonomy" id="262757"/>
    <lineage>
        <taxon>Eukaryota</taxon>
        <taxon>Viridiplantae</taxon>
        <taxon>Streptophyta</taxon>
        <taxon>Embryophyta</taxon>
        <taxon>Tracheophyta</taxon>
        <taxon>Spermatophyta</taxon>
        <taxon>Magnoliopsida</taxon>
        <taxon>eudicotyledons</taxon>
        <taxon>Gunneridae</taxon>
        <taxon>Pentapetalae</taxon>
        <taxon>rosids</taxon>
        <taxon>fabids</taxon>
        <taxon>Fagales</taxon>
        <taxon>Myricaceae</taxon>
        <taxon>Morella</taxon>
    </lineage>
</organism>
<gene>
    <name evidence="3" type="ORF">CJ030_MR6G021488</name>
    <name evidence="2" type="ORF">CJ030_MR7G013055</name>
</gene>
<evidence type="ECO:0000313" key="3">
    <source>
        <dbReference type="EMBL" id="KAB1211322.1"/>
    </source>
</evidence>
<proteinExistence type="predicted"/>
<reference evidence="3" key="1">
    <citation type="submission" date="2018-07" db="EMBL/GenBank/DDBJ databases">
        <authorList>
            <person name="Gao Z.-S."/>
            <person name="Jia H.-M."/>
            <person name="Jia H.-J."/>
            <person name="Cai Q.-L."/>
            <person name="Wang Y."/>
            <person name="Zhao H.-B."/>
        </authorList>
    </citation>
    <scope>NUCLEOTIDE SEQUENCE</scope>
    <source>
        <tissue evidence="3">Leaves</tissue>
    </source>
</reference>
<feature type="compositionally biased region" description="Low complexity" evidence="1">
    <location>
        <begin position="220"/>
        <end position="230"/>
    </location>
</feature>
<feature type="compositionally biased region" description="Polar residues" evidence="1">
    <location>
        <begin position="182"/>
        <end position="192"/>
    </location>
</feature>
<dbReference type="OrthoDB" id="2021147at2759"/>
<protein>
    <submittedName>
        <fullName evidence="3">Uncharacterized protein</fullName>
    </submittedName>
</protein>
<dbReference type="Proteomes" id="UP000516437">
    <property type="component" value="Chromosome 6"/>
</dbReference>
<comment type="caution">
    <text evidence="3">The sequence shown here is derived from an EMBL/GenBank/DDBJ whole genome shotgun (WGS) entry which is preliminary data.</text>
</comment>
<reference evidence="3 4" key="2">
    <citation type="journal article" date="2019" name="Plant Biotechnol. J.">
        <title>The red bayberry genome and genetic basis of sex determination.</title>
        <authorList>
            <person name="Jia H.M."/>
            <person name="Jia H.J."/>
            <person name="Cai Q.L."/>
            <person name="Wang Y."/>
            <person name="Zhao H.B."/>
            <person name="Yang W.F."/>
            <person name="Wang G.Y."/>
            <person name="Li Y.H."/>
            <person name="Zhan D.L."/>
            <person name="Shen Y.T."/>
            <person name="Niu Q.F."/>
            <person name="Chang L."/>
            <person name="Qiu J."/>
            <person name="Zhao L."/>
            <person name="Xie H.B."/>
            <person name="Fu W.Y."/>
            <person name="Jin J."/>
            <person name="Li X.W."/>
            <person name="Jiao Y."/>
            <person name="Zhou C.C."/>
            <person name="Tu T."/>
            <person name="Chai C.Y."/>
            <person name="Gao J.L."/>
            <person name="Fan L.J."/>
            <person name="van de Weg E."/>
            <person name="Wang J.Y."/>
            <person name="Gao Z.S."/>
        </authorList>
    </citation>
    <scope>NUCLEOTIDE SEQUENCE [LARGE SCALE GENOMIC DNA]</scope>
    <source>
        <tissue evidence="3">Leaves</tissue>
    </source>
</reference>
<dbReference type="PANTHER" id="PTHR47871">
    <property type="entry name" value="NAC DOMAIN-CONTAINING PROTEIN 8"/>
    <property type="match status" value="1"/>
</dbReference>
<dbReference type="PANTHER" id="PTHR47871:SF2">
    <property type="entry name" value="OS03G0221300 PROTEIN"/>
    <property type="match status" value="1"/>
</dbReference>
<reference evidence="3" key="3">
    <citation type="submission" date="2019-09" db="EMBL/GenBank/DDBJ databases">
        <authorList>
            <person name="Gao Z."/>
        </authorList>
    </citation>
    <scope>NUCLEOTIDE SEQUENCE</scope>
    <source>
        <tissue evidence="3">Leaves</tissue>
    </source>
</reference>
<accession>A0A6A1VEM9</accession>
<feature type="region of interest" description="Disordered" evidence="1">
    <location>
        <begin position="180"/>
        <end position="243"/>
    </location>
</feature>
<sequence length="669" mass="75028">MAELCGSAKKLTISECGIDELDYVPLTQRRKLLRATKWHSGQGGIFENGSESQTVPHLDVVVKKEDGYYNSSQIRCREVDSDVAGQENLSVDVCILHKGQTLPVVPAKVEVEYFDNLLSSLGNSINGCAGADVSAVMVNNEILNDFVDDDCDHIVLKERRRRLLSRKLLELAKPVVMGSSGGLPQSLTQQSVEKGKEETHPVDEVSQSGNKLYDNTEKNSSGSFRSFGTGSPHGITTESSAGNQHSFELTEPFDYMEIHASNSKRSSEMFFKSNSCEAKDSVSASTSSVHTPDLSTFVKVKVEPSEDNNCNSLERNETCNFPLNKLQIKNKAEVSDPLCVDEVDHIRLQDQMKIPILVEDPELNIPRKVEYLKKSVPSALGHGLVALEYAEPMRITRPCKRRKTATDSVETALEEDAPGLLKVLVDKGISVDEIKLYGETGNDEALDESFSEDSFAELEDVISKIFSQRESFLKFAPVRCAKGARASYCLACLFSLVEQTRYLQFRRWPVEWGWCRDLQSFLFVFNRHNRIVLERPEYGYATYFFEIVDTLPIDWQIKRLVTAMKLSSCSRVSLIENKVLVVGEDLTVAEAKVLMEYGWVPYSGLGTMLNYCDRVVHDRKNEKDSSEWRSKIAKLLMDGYNGGTMVATDIPKKVEDYIGSPKREIKSEF</sequence>
<evidence type="ECO:0000313" key="2">
    <source>
        <dbReference type="EMBL" id="KAB1208088.1"/>
    </source>
</evidence>
<dbReference type="Proteomes" id="UP000516437">
    <property type="component" value="Chromosome 7"/>
</dbReference>
<evidence type="ECO:0000256" key="1">
    <source>
        <dbReference type="SAM" id="MobiDB-lite"/>
    </source>
</evidence>
<keyword evidence="4" id="KW-1185">Reference proteome</keyword>
<evidence type="ECO:0000313" key="4">
    <source>
        <dbReference type="Proteomes" id="UP000516437"/>
    </source>
</evidence>